<dbReference type="GO" id="GO:0070847">
    <property type="term" value="C:core mediator complex"/>
    <property type="evidence" value="ECO:0007669"/>
    <property type="project" value="TreeGrafter"/>
</dbReference>
<evidence type="ECO:0000256" key="2">
    <source>
        <dbReference type="ARBA" id="ARBA00005635"/>
    </source>
</evidence>
<protein>
    <recommendedName>
        <fullName evidence="9">Mediator of RNA polymerase II transcription subunit 17</fullName>
    </recommendedName>
</protein>
<keyword evidence="4" id="KW-0804">Transcription</keyword>
<organism evidence="7 8">
    <name type="scientific">Chlorella vulgaris</name>
    <name type="common">Green alga</name>
    <dbReference type="NCBI Taxonomy" id="3077"/>
    <lineage>
        <taxon>Eukaryota</taxon>
        <taxon>Viridiplantae</taxon>
        <taxon>Chlorophyta</taxon>
        <taxon>core chlorophytes</taxon>
        <taxon>Trebouxiophyceae</taxon>
        <taxon>Chlorellales</taxon>
        <taxon>Chlorellaceae</taxon>
        <taxon>Chlorella clade</taxon>
        <taxon>Chlorella</taxon>
    </lineage>
</organism>
<feature type="region of interest" description="Disordered" evidence="6">
    <location>
        <begin position="319"/>
        <end position="350"/>
    </location>
</feature>
<sequence length="537" mass="55526">MSFEMSLPHPPRIQSVAVDGTEVVAHDEKQWQLYYSVQAALKKDKEGSLEREAAAGGDEAGKPAPESGKPAAAAVQASDPGKVLEKLMAARGELDVIVDLITFVEQQQFLAVEGVHRHPASLQERLRARCLRLAANKRQLAGAGERLAAGLTALRAQALVDNRLLEDLTQLRRRWKLQRHAGAAALFYADIELPLRGAAAAGVTQEGAHCNIIQDTNGDACVVESLPGGQRRVVRGWRHIHAVLEAKQRLLAWRVLQQLVAAQARLPQHEADSDRAVAAVQRMLAVAATAAQAALARAVTGGGSGDGASGGSEAEGVAAMDVDGTGGSGSGQRQPTERQEMGDVGGSVGAAAAEPAGGGALPACLLSSAALDIQSALPLPGLQQEFESRALLQLARLLAGGSSSASARGVSSAGAARGSVQQGVLDSLLQWLHHAALCRRVSASLQRWSTHAAAGAGRSYRCVDSGEEFAAVWQLEGAASAGGSVTHPPRVLLILQGGKVRLEGGGGGSLAALPPAAAAAAVRGLSRTDLDRILSLL</sequence>
<comment type="similarity">
    <text evidence="2">Belongs to the Mediator complex subunit 17 family.</text>
</comment>
<evidence type="ECO:0000256" key="1">
    <source>
        <dbReference type="ARBA" id="ARBA00004123"/>
    </source>
</evidence>
<keyword evidence="5" id="KW-0539">Nucleus</keyword>
<reference evidence="7" key="2">
    <citation type="submission" date="2020-11" db="EMBL/GenBank/DDBJ databases">
        <authorList>
            <person name="Cecchin M."/>
            <person name="Marcolungo L."/>
            <person name="Rossato M."/>
            <person name="Girolomoni L."/>
            <person name="Cosentino E."/>
            <person name="Cuine S."/>
            <person name="Li-Beisson Y."/>
            <person name="Delledonne M."/>
            <person name="Ballottari M."/>
        </authorList>
    </citation>
    <scope>NUCLEOTIDE SEQUENCE</scope>
    <source>
        <strain evidence="7">211/11P</strain>
        <tissue evidence="7">Whole cell</tissue>
    </source>
</reference>
<evidence type="ECO:0000256" key="5">
    <source>
        <dbReference type="ARBA" id="ARBA00023242"/>
    </source>
</evidence>
<name>A0A9D4TTG4_CHLVU</name>
<dbReference type="AlphaFoldDB" id="A0A9D4TTG4"/>
<feature type="compositionally biased region" description="Low complexity" evidence="6">
    <location>
        <begin position="54"/>
        <end position="66"/>
    </location>
</feature>
<comment type="caution">
    <text evidence="7">The sequence shown here is derived from an EMBL/GenBank/DDBJ whole genome shotgun (WGS) entry which is preliminary data.</text>
</comment>
<proteinExistence type="inferred from homology"/>
<accession>A0A9D4TTG4</accession>
<keyword evidence="8" id="KW-1185">Reference proteome</keyword>
<evidence type="ECO:0000313" key="8">
    <source>
        <dbReference type="Proteomes" id="UP001055712"/>
    </source>
</evidence>
<dbReference type="Proteomes" id="UP001055712">
    <property type="component" value="Unassembled WGS sequence"/>
</dbReference>
<dbReference type="GO" id="GO:0016592">
    <property type="term" value="C:mediator complex"/>
    <property type="evidence" value="ECO:0007669"/>
    <property type="project" value="InterPro"/>
</dbReference>
<keyword evidence="3" id="KW-0805">Transcription regulation</keyword>
<dbReference type="InterPro" id="IPR019313">
    <property type="entry name" value="Mediator_Med17"/>
</dbReference>
<comment type="subcellular location">
    <subcellularLocation>
        <location evidence="1">Nucleus</location>
    </subcellularLocation>
</comment>
<dbReference type="PANTHER" id="PTHR13114">
    <property type="entry name" value="MEDIATOR OF RNA POLYMERASE II TRANSCRIPTION SUBUNIT 17"/>
    <property type="match status" value="1"/>
</dbReference>
<evidence type="ECO:0000256" key="6">
    <source>
        <dbReference type="SAM" id="MobiDB-lite"/>
    </source>
</evidence>
<evidence type="ECO:0008006" key="9">
    <source>
        <dbReference type="Google" id="ProtNLM"/>
    </source>
</evidence>
<dbReference type="GO" id="GO:0006357">
    <property type="term" value="P:regulation of transcription by RNA polymerase II"/>
    <property type="evidence" value="ECO:0007669"/>
    <property type="project" value="InterPro"/>
</dbReference>
<dbReference type="OrthoDB" id="10684159at2759"/>
<gene>
    <name evidence="7" type="ORF">D9Q98_003722</name>
</gene>
<dbReference type="GO" id="GO:0003712">
    <property type="term" value="F:transcription coregulator activity"/>
    <property type="evidence" value="ECO:0007669"/>
    <property type="project" value="InterPro"/>
</dbReference>
<evidence type="ECO:0000256" key="4">
    <source>
        <dbReference type="ARBA" id="ARBA00023163"/>
    </source>
</evidence>
<evidence type="ECO:0000313" key="7">
    <source>
        <dbReference type="EMBL" id="KAI3433920.1"/>
    </source>
</evidence>
<dbReference type="EMBL" id="SIDB01000004">
    <property type="protein sequence ID" value="KAI3433920.1"/>
    <property type="molecule type" value="Genomic_DNA"/>
</dbReference>
<reference evidence="7" key="1">
    <citation type="journal article" date="2019" name="Plant J.">
        <title>Chlorella vulgaris genome assembly and annotation reveals the molecular basis for metabolic acclimation to high light conditions.</title>
        <authorList>
            <person name="Cecchin M."/>
            <person name="Marcolungo L."/>
            <person name="Rossato M."/>
            <person name="Girolomoni L."/>
            <person name="Cosentino E."/>
            <person name="Cuine S."/>
            <person name="Li-Beisson Y."/>
            <person name="Delledonne M."/>
            <person name="Ballottari M."/>
        </authorList>
    </citation>
    <scope>NUCLEOTIDE SEQUENCE</scope>
    <source>
        <strain evidence="7">211/11P</strain>
    </source>
</reference>
<dbReference type="PANTHER" id="PTHR13114:SF7">
    <property type="entry name" value="MEDIATOR OF RNA POLYMERASE II TRANSCRIPTION SUBUNIT 17"/>
    <property type="match status" value="1"/>
</dbReference>
<evidence type="ECO:0000256" key="3">
    <source>
        <dbReference type="ARBA" id="ARBA00023015"/>
    </source>
</evidence>
<feature type="region of interest" description="Disordered" evidence="6">
    <location>
        <begin position="48"/>
        <end position="76"/>
    </location>
</feature>